<comment type="caution">
    <text evidence="3">The sequence shown here is derived from an EMBL/GenBank/DDBJ whole genome shotgun (WGS) entry which is preliminary data.</text>
</comment>
<reference evidence="3" key="1">
    <citation type="submission" date="2020-11" db="EMBL/GenBank/DDBJ databases">
        <title>Chlorella ohadii genome sequencing and assembly.</title>
        <authorList>
            <person name="Murik O."/>
            <person name="Treves H."/>
            <person name="Kedem I."/>
            <person name="Shotland Y."/>
            <person name="Kaplan A."/>
        </authorList>
    </citation>
    <scope>NUCLEOTIDE SEQUENCE</scope>
    <source>
        <strain evidence="3">1</strain>
    </source>
</reference>
<evidence type="ECO:0000256" key="1">
    <source>
        <dbReference type="SAM" id="MobiDB-lite"/>
    </source>
</evidence>
<dbReference type="GO" id="GO:0031267">
    <property type="term" value="F:small GTPase binding"/>
    <property type="evidence" value="ECO:0007669"/>
    <property type="project" value="TreeGrafter"/>
</dbReference>
<dbReference type="FunFam" id="1.10.8.270:FF:000016">
    <property type="entry name" value="TBC1 domain family member 2A"/>
    <property type="match status" value="1"/>
</dbReference>
<dbReference type="PANTHER" id="PTHR47219:SF20">
    <property type="entry name" value="TBC1 DOMAIN FAMILY MEMBER 2B"/>
    <property type="match status" value="1"/>
</dbReference>
<gene>
    <name evidence="3" type="ORF">COHA_005920</name>
</gene>
<organism evidence="3 4">
    <name type="scientific">Chlorella ohadii</name>
    <dbReference type="NCBI Taxonomy" id="2649997"/>
    <lineage>
        <taxon>Eukaryota</taxon>
        <taxon>Viridiplantae</taxon>
        <taxon>Chlorophyta</taxon>
        <taxon>core chlorophytes</taxon>
        <taxon>Trebouxiophyceae</taxon>
        <taxon>Chlorellales</taxon>
        <taxon>Chlorellaceae</taxon>
        <taxon>Chlorella clade</taxon>
        <taxon>Chlorella</taxon>
    </lineage>
</organism>
<dbReference type="EMBL" id="JADXDR010000082">
    <property type="protein sequence ID" value="KAI7840377.1"/>
    <property type="molecule type" value="Genomic_DNA"/>
</dbReference>
<name>A0AAD5DLW8_9CHLO</name>
<feature type="domain" description="Rab-GAP TBC" evidence="2">
    <location>
        <begin position="136"/>
        <end position="330"/>
    </location>
</feature>
<proteinExistence type="predicted"/>
<dbReference type="InterPro" id="IPR000195">
    <property type="entry name" value="Rab-GAP-TBC_dom"/>
</dbReference>
<feature type="region of interest" description="Disordered" evidence="1">
    <location>
        <begin position="101"/>
        <end position="123"/>
    </location>
</feature>
<dbReference type="InterPro" id="IPR035969">
    <property type="entry name" value="Rab-GAP_TBC_sf"/>
</dbReference>
<dbReference type="Pfam" id="PF00566">
    <property type="entry name" value="RabGAP-TBC"/>
    <property type="match status" value="1"/>
</dbReference>
<evidence type="ECO:0000259" key="2">
    <source>
        <dbReference type="PROSITE" id="PS50086"/>
    </source>
</evidence>
<feature type="compositionally biased region" description="Polar residues" evidence="1">
    <location>
        <begin position="444"/>
        <end position="457"/>
    </location>
</feature>
<feature type="region of interest" description="Disordered" evidence="1">
    <location>
        <begin position="50"/>
        <end position="69"/>
    </location>
</feature>
<dbReference type="PANTHER" id="PTHR47219">
    <property type="entry name" value="RAB GTPASE-ACTIVATING PROTEIN 1-LIKE"/>
    <property type="match status" value="1"/>
</dbReference>
<accession>A0AAD5DLW8</accession>
<dbReference type="Gene3D" id="1.10.10.750">
    <property type="entry name" value="Ypt/Rab-GAP domain of gyp1p, domain 1"/>
    <property type="match status" value="1"/>
</dbReference>
<dbReference type="Proteomes" id="UP001205105">
    <property type="component" value="Unassembled WGS sequence"/>
</dbReference>
<evidence type="ECO:0000313" key="3">
    <source>
        <dbReference type="EMBL" id="KAI7840377.1"/>
    </source>
</evidence>
<keyword evidence="4" id="KW-1185">Reference proteome</keyword>
<sequence>MAGSGWQQLATSAKELAGQSAGKARAVTATLSKAVAATGKEVRQLIVPSDGEAAPAAADGQHVEGPRQPLNGEDVYGFALELTAEQAAILERCHSKQERQRQRWQQYMQGSTSGGGSSGGELAADHQQLKKLCRKGIPPKLRQAVWLQLCGANQKRGQHQPAYYADAAMQGAQSQFAHQIELDVPRTFPNNSWVQSEAGQNALRHVLYAFAHHNPRVGYCQSMNYLAAMLLLVLGRDEENAFWVLACLIDDQDEGILYRDMYARDLSGTHVEMRCLRELVQHKLPRLAAHMDALACDMSILATDWFLCLFCTSLPAETAARVWDALLHEGTKVLFRVALALLKLHEPLLLAQDNPGELLRAARAVAAEAYDRDTLMKVAFEGVGSMPMERINSYRARKQREVDREMAARETRVNLQAAVREQGFVVQESEAVLLQRRTGGEPADSTQHASPARSASGSGVRWVSHLQALTSTIGGGVKDSIDRGRMRIAHRRAQSLGATAYEAPSP</sequence>
<dbReference type="InterPro" id="IPR050302">
    <property type="entry name" value="Rab_GAP_TBC_domain"/>
</dbReference>
<dbReference type="AlphaFoldDB" id="A0AAD5DLW8"/>
<evidence type="ECO:0000313" key="4">
    <source>
        <dbReference type="Proteomes" id="UP001205105"/>
    </source>
</evidence>
<feature type="region of interest" description="Disordered" evidence="1">
    <location>
        <begin position="437"/>
        <end position="458"/>
    </location>
</feature>
<dbReference type="SUPFAM" id="SSF47923">
    <property type="entry name" value="Ypt/Rab-GAP domain of gyp1p"/>
    <property type="match status" value="2"/>
</dbReference>
<protein>
    <recommendedName>
        <fullName evidence="2">Rab-GAP TBC domain-containing protein</fullName>
    </recommendedName>
</protein>
<dbReference type="GO" id="GO:0005096">
    <property type="term" value="F:GTPase activator activity"/>
    <property type="evidence" value="ECO:0007669"/>
    <property type="project" value="TreeGrafter"/>
</dbReference>
<dbReference type="SMART" id="SM00164">
    <property type="entry name" value="TBC"/>
    <property type="match status" value="1"/>
</dbReference>
<dbReference type="Gene3D" id="1.10.8.270">
    <property type="entry name" value="putative rabgap domain of human tbc1 domain family member 14 like domains"/>
    <property type="match status" value="1"/>
</dbReference>
<dbReference type="PROSITE" id="PS50086">
    <property type="entry name" value="TBC_RABGAP"/>
    <property type="match status" value="1"/>
</dbReference>
<dbReference type="Gene3D" id="1.10.472.80">
    <property type="entry name" value="Ypt/Rab-GAP domain of gyp1p, domain 3"/>
    <property type="match status" value="1"/>
</dbReference>